<dbReference type="STRING" id="1413211.U473_11445"/>
<protein>
    <submittedName>
        <fullName evidence="1">Uncharacterized protein</fullName>
    </submittedName>
</protein>
<dbReference type="SUPFAM" id="SSF53756">
    <property type="entry name" value="UDP-Glycosyltransferase/glycogen phosphorylase"/>
    <property type="match status" value="1"/>
</dbReference>
<name>A0A135L6F8_9BACI</name>
<dbReference type="AlphaFoldDB" id="A0A135L6F8"/>
<dbReference type="OrthoDB" id="9807097at2"/>
<keyword evidence="2" id="KW-1185">Reference proteome</keyword>
<accession>A0A135L6F8</accession>
<proteinExistence type="predicted"/>
<dbReference type="RefSeq" id="WP_153012048.1">
    <property type="nucleotide sequence ID" value="NZ_LSKU01000001.1"/>
</dbReference>
<sequence>MYQDSNYELVHPFIKRNPDVIIINLHHEQIGSEASDNVLLPTSDNAKNSVLHFVWGNFFKEKLLSVGVNEKFIFVTGNMRTDIVNKISRNRMDLAKEFSLDINKRWILFSENRGWVLTDNKRKEEHLVYLGFTKKDLRDRKLVNQQSLNQTIKEFNELPDDFFEKNELIYRPHPGTKAPENINDRVKVIYKYSIYDWINSVDVNVVWSSTTVFESDIKGVPSIIYEPIEHPSRYRTYGLDEYQKIHRFDEIDEKLIKYYKTKIAPIKIYERYIGKVDGKSVERSKDIIIKILNEGVEGYFAKEMRYSKKNDIKRYLFQKVTRVLVMTNLLEFFRYPRSAYELRNEIPYKKN</sequence>
<gene>
    <name evidence="1" type="ORF">U473_11445</name>
</gene>
<dbReference type="EMBL" id="LSKU01000001">
    <property type="protein sequence ID" value="KXG44562.1"/>
    <property type="molecule type" value="Genomic_DNA"/>
</dbReference>
<dbReference type="Proteomes" id="UP000070352">
    <property type="component" value="Unassembled WGS sequence"/>
</dbReference>
<evidence type="ECO:0000313" key="1">
    <source>
        <dbReference type="EMBL" id="KXG44562.1"/>
    </source>
</evidence>
<evidence type="ECO:0000313" key="2">
    <source>
        <dbReference type="Proteomes" id="UP000070352"/>
    </source>
</evidence>
<organism evidence="1 2">
    <name type="scientific">Tepidibacillus decaturensis</name>
    <dbReference type="NCBI Taxonomy" id="1413211"/>
    <lineage>
        <taxon>Bacteria</taxon>
        <taxon>Bacillati</taxon>
        <taxon>Bacillota</taxon>
        <taxon>Bacilli</taxon>
        <taxon>Bacillales</taxon>
        <taxon>Bacillaceae</taxon>
        <taxon>Tepidibacillus</taxon>
    </lineage>
</organism>
<comment type="caution">
    <text evidence="1">The sequence shown here is derived from an EMBL/GenBank/DDBJ whole genome shotgun (WGS) entry which is preliminary data.</text>
</comment>
<reference evidence="1 2" key="1">
    <citation type="submission" date="2016-02" db="EMBL/GenBank/DDBJ databases">
        <title>Draft Genome for Tepidibacillus decaturensis nov. sp. Strain Z9, an Anaerobic, Moderately Thermophilic and Heterotrophic Bacterium from Deep Subsurface of the Illinois Basin, USA.</title>
        <authorList>
            <person name="Dong Y."/>
            <person name="Chang J.Y."/>
            <person name="Sanford R."/>
            <person name="Fouke B.W."/>
        </authorList>
    </citation>
    <scope>NUCLEOTIDE SEQUENCE [LARGE SCALE GENOMIC DNA]</scope>
    <source>
        <strain evidence="1 2">Z9</strain>
    </source>
</reference>